<evidence type="ECO:0000313" key="7">
    <source>
        <dbReference type="EMBL" id="CAB4976885.1"/>
    </source>
</evidence>
<dbReference type="EMBL" id="CAEZWM010000039">
    <property type="protein sequence ID" value="CAB4652023.1"/>
    <property type="molecule type" value="Genomic_DNA"/>
</dbReference>
<dbReference type="Gene3D" id="3.20.20.10">
    <property type="entry name" value="Alanine racemase"/>
    <property type="match status" value="1"/>
</dbReference>
<gene>
    <name evidence="5" type="ORF">UFOPK2242_00467</name>
    <name evidence="6" type="ORF">UFOPK3317_01083</name>
    <name evidence="7" type="ORF">UFOPK3974_00128</name>
</gene>
<dbReference type="GO" id="GO:0030170">
    <property type="term" value="F:pyridoxal phosphate binding"/>
    <property type="evidence" value="ECO:0007669"/>
    <property type="project" value="TreeGrafter"/>
</dbReference>
<evidence type="ECO:0000313" key="5">
    <source>
        <dbReference type="EMBL" id="CAB4652023.1"/>
    </source>
</evidence>
<dbReference type="NCBIfam" id="TIGR00492">
    <property type="entry name" value="alr"/>
    <property type="match status" value="1"/>
</dbReference>
<dbReference type="EMBL" id="CAFBOR010000008">
    <property type="protein sequence ID" value="CAB4976885.1"/>
    <property type="molecule type" value="Genomic_DNA"/>
</dbReference>
<dbReference type="PROSITE" id="PS00395">
    <property type="entry name" value="ALANINE_RACEMASE"/>
    <property type="match status" value="1"/>
</dbReference>
<dbReference type="InterPro" id="IPR020622">
    <property type="entry name" value="Ala_racemase_pyridoxalP-BS"/>
</dbReference>
<sequence length="373" mass="39152">MTPRFRPARVEVDLAAVRSNIRRLVSDSAPAEVLAVVKADAYGHGALPIARCALEAGATRLGVAIVEEGALLRAAGITAPILLLSEPPASVADAVVANGLTSTVYTEAGIDALGRAGRDAGQAIPVHLKVDTGMHRVGCTTEEALALAQRIVADSGLILEGVFTHFATADEADSKFVDTQLERFSSVLADLESAGIHPVLTHSANSAAALTRPDARLSMVRLGITIYGIAPSPELEPLDGLTQALSFTSEVTFVKRLSAGDRLSYGQRYELMSASTIATIPVGYADGVPRRLGEVGGEVLIAGQRFPISGSITMDQLLVDVGDVDVSIGDEVVFLGKQGDEEITASEWAGLLNTIAYEIVCGIGPRVPREYRE</sequence>
<dbReference type="InterPro" id="IPR029066">
    <property type="entry name" value="PLP-binding_barrel"/>
</dbReference>
<name>A0A6J6KU43_9ZZZZ</name>
<evidence type="ECO:0000256" key="2">
    <source>
        <dbReference type="ARBA" id="ARBA00022898"/>
    </source>
</evidence>
<dbReference type="GO" id="GO:0030632">
    <property type="term" value="P:D-alanine biosynthetic process"/>
    <property type="evidence" value="ECO:0007669"/>
    <property type="project" value="TreeGrafter"/>
</dbReference>
<evidence type="ECO:0000313" key="6">
    <source>
        <dbReference type="EMBL" id="CAB4874685.1"/>
    </source>
</evidence>
<proteinExistence type="inferred from homology"/>
<dbReference type="EMBL" id="CAFBLK010000197">
    <property type="protein sequence ID" value="CAB4874685.1"/>
    <property type="molecule type" value="Genomic_DNA"/>
</dbReference>
<evidence type="ECO:0000259" key="4">
    <source>
        <dbReference type="SMART" id="SM01005"/>
    </source>
</evidence>
<evidence type="ECO:0000256" key="3">
    <source>
        <dbReference type="ARBA" id="ARBA00023235"/>
    </source>
</evidence>
<dbReference type="SMART" id="SM01005">
    <property type="entry name" value="Ala_racemase_C"/>
    <property type="match status" value="1"/>
</dbReference>
<comment type="cofactor">
    <cofactor evidence="1">
        <name>pyridoxal 5'-phosphate</name>
        <dbReference type="ChEBI" id="CHEBI:597326"/>
    </cofactor>
</comment>
<dbReference type="AlphaFoldDB" id="A0A6J6KU43"/>
<organism evidence="5">
    <name type="scientific">freshwater metagenome</name>
    <dbReference type="NCBI Taxonomy" id="449393"/>
    <lineage>
        <taxon>unclassified sequences</taxon>
        <taxon>metagenomes</taxon>
        <taxon>ecological metagenomes</taxon>
    </lineage>
</organism>
<dbReference type="SUPFAM" id="SSF50621">
    <property type="entry name" value="Alanine racemase C-terminal domain-like"/>
    <property type="match status" value="1"/>
</dbReference>
<feature type="domain" description="Alanine racemase C-terminal" evidence="4">
    <location>
        <begin position="244"/>
        <end position="372"/>
    </location>
</feature>
<accession>A0A6J6KU43</accession>
<dbReference type="Gene3D" id="2.40.37.10">
    <property type="entry name" value="Lyase, Ornithine Decarboxylase, Chain A, domain 1"/>
    <property type="match status" value="1"/>
</dbReference>
<protein>
    <submittedName>
        <fullName evidence="5">Unannotated protein</fullName>
    </submittedName>
</protein>
<reference evidence="5" key="1">
    <citation type="submission" date="2020-05" db="EMBL/GenBank/DDBJ databases">
        <authorList>
            <person name="Chiriac C."/>
            <person name="Salcher M."/>
            <person name="Ghai R."/>
            <person name="Kavagutti S V."/>
        </authorList>
    </citation>
    <scope>NUCLEOTIDE SEQUENCE</scope>
</reference>
<dbReference type="PANTHER" id="PTHR30511:SF0">
    <property type="entry name" value="ALANINE RACEMASE, CATABOLIC-RELATED"/>
    <property type="match status" value="1"/>
</dbReference>
<dbReference type="HAMAP" id="MF_01201">
    <property type="entry name" value="Ala_racemase"/>
    <property type="match status" value="1"/>
</dbReference>
<dbReference type="Pfam" id="PF00842">
    <property type="entry name" value="Ala_racemase_C"/>
    <property type="match status" value="1"/>
</dbReference>
<dbReference type="InterPro" id="IPR011079">
    <property type="entry name" value="Ala_racemase_C"/>
</dbReference>
<dbReference type="Pfam" id="PF01168">
    <property type="entry name" value="Ala_racemase_N"/>
    <property type="match status" value="1"/>
</dbReference>
<dbReference type="InterPro" id="IPR000821">
    <property type="entry name" value="Ala_racemase"/>
</dbReference>
<keyword evidence="2" id="KW-0663">Pyridoxal phosphate</keyword>
<dbReference type="GO" id="GO:0005829">
    <property type="term" value="C:cytosol"/>
    <property type="evidence" value="ECO:0007669"/>
    <property type="project" value="TreeGrafter"/>
</dbReference>
<dbReference type="FunFam" id="3.20.20.10:FF:000002">
    <property type="entry name" value="Alanine racemase"/>
    <property type="match status" value="1"/>
</dbReference>
<keyword evidence="3" id="KW-0413">Isomerase</keyword>
<dbReference type="CDD" id="cd00430">
    <property type="entry name" value="PLPDE_III_AR"/>
    <property type="match status" value="1"/>
</dbReference>
<evidence type="ECO:0000256" key="1">
    <source>
        <dbReference type="ARBA" id="ARBA00001933"/>
    </source>
</evidence>
<dbReference type="GO" id="GO:0008784">
    <property type="term" value="F:alanine racemase activity"/>
    <property type="evidence" value="ECO:0007669"/>
    <property type="project" value="InterPro"/>
</dbReference>
<dbReference type="PRINTS" id="PR00992">
    <property type="entry name" value="ALARACEMASE"/>
</dbReference>
<dbReference type="PANTHER" id="PTHR30511">
    <property type="entry name" value="ALANINE RACEMASE"/>
    <property type="match status" value="1"/>
</dbReference>
<dbReference type="InterPro" id="IPR001608">
    <property type="entry name" value="Ala_racemase_N"/>
</dbReference>
<dbReference type="SUPFAM" id="SSF51419">
    <property type="entry name" value="PLP-binding barrel"/>
    <property type="match status" value="1"/>
</dbReference>
<dbReference type="InterPro" id="IPR009006">
    <property type="entry name" value="Ala_racemase/Decarboxylase_C"/>
</dbReference>
<dbReference type="GO" id="GO:0009252">
    <property type="term" value="P:peptidoglycan biosynthetic process"/>
    <property type="evidence" value="ECO:0007669"/>
    <property type="project" value="TreeGrafter"/>
</dbReference>